<evidence type="ECO:0000313" key="2">
    <source>
        <dbReference type="EMBL" id="KAL0162561.1"/>
    </source>
</evidence>
<feature type="region of interest" description="Disordered" evidence="1">
    <location>
        <begin position="1"/>
        <end position="68"/>
    </location>
</feature>
<organism evidence="2 3">
    <name type="scientific">Cirrhinus mrigala</name>
    <name type="common">Mrigala</name>
    <dbReference type="NCBI Taxonomy" id="683832"/>
    <lineage>
        <taxon>Eukaryota</taxon>
        <taxon>Metazoa</taxon>
        <taxon>Chordata</taxon>
        <taxon>Craniata</taxon>
        <taxon>Vertebrata</taxon>
        <taxon>Euteleostomi</taxon>
        <taxon>Actinopterygii</taxon>
        <taxon>Neopterygii</taxon>
        <taxon>Teleostei</taxon>
        <taxon>Ostariophysi</taxon>
        <taxon>Cypriniformes</taxon>
        <taxon>Cyprinidae</taxon>
        <taxon>Labeoninae</taxon>
        <taxon>Labeonini</taxon>
        <taxon>Cirrhinus</taxon>
    </lineage>
</organism>
<name>A0ABD0NNP6_CIRMR</name>
<feature type="compositionally biased region" description="Polar residues" evidence="1">
    <location>
        <begin position="22"/>
        <end position="41"/>
    </location>
</feature>
<protein>
    <submittedName>
        <fullName evidence="2">Uncharacterized protein</fullName>
    </submittedName>
</protein>
<feature type="compositionally biased region" description="Polar residues" evidence="1">
    <location>
        <begin position="1"/>
        <end position="11"/>
    </location>
</feature>
<sequence length="68" mass="7340">MEKSTFSFGSTEQEEDGESAVQRVNCSSASGPDVSHTSHNRLPSPEGSYEHSRLPCTVHDDTVLSSIT</sequence>
<comment type="caution">
    <text evidence="2">The sequence shown here is derived from an EMBL/GenBank/DDBJ whole genome shotgun (WGS) entry which is preliminary data.</text>
</comment>
<dbReference type="AlphaFoldDB" id="A0ABD0NNP6"/>
<gene>
    <name evidence="2" type="ORF">M9458_041957</name>
</gene>
<dbReference type="EMBL" id="JAMKFB020000021">
    <property type="protein sequence ID" value="KAL0162561.1"/>
    <property type="molecule type" value="Genomic_DNA"/>
</dbReference>
<feature type="non-terminal residue" evidence="2">
    <location>
        <position position="68"/>
    </location>
</feature>
<reference evidence="2 3" key="1">
    <citation type="submission" date="2024-05" db="EMBL/GenBank/DDBJ databases">
        <title>Genome sequencing and assembly of Indian major carp, Cirrhinus mrigala (Hamilton, 1822).</title>
        <authorList>
            <person name="Mohindra V."/>
            <person name="Chowdhury L.M."/>
            <person name="Lal K."/>
            <person name="Jena J.K."/>
        </authorList>
    </citation>
    <scope>NUCLEOTIDE SEQUENCE [LARGE SCALE GENOMIC DNA]</scope>
    <source>
        <strain evidence="2">CM1030</strain>
        <tissue evidence="2">Blood</tissue>
    </source>
</reference>
<evidence type="ECO:0000313" key="3">
    <source>
        <dbReference type="Proteomes" id="UP001529510"/>
    </source>
</evidence>
<accession>A0ABD0NNP6</accession>
<keyword evidence="3" id="KW-1185">Reference proteome</keyword>
<feature type="compositionally biased region" description="Basic and acidic residues" evidence="1">
    <location>
        <begin position="48"/>
        <end position="62"/>
    </location>
</feature>
<dbReference type="Proteomes" id="UP001529510">
    <property type="component" value="Unassembled WGS sequence"/>
</dbReference>
<evidence type="ECO:0000256" key="1">
    <source>
        <dbReference type="SAM" id="MobiDB-lite"/>
    </source>
</evidence>
<proteinExistence type="predicted"/>